<dbReference type="InterPro" id="IPR032879">
    <property type="entry name" value="FixG_C"/>
</dbReference>
<keyword evidence="1" id="KW-0812">Transmembrane</keyword>
<sequence>MKIAGKSIKSLSLLLLMMLGASLLTGGRPVFAAGEVTLYTPYTSISAPPGETINYPVEVKNNTGGVVTAPLQLNNLPDGWTAKLSGGGWQLKEVSVKPGEAESVTLEVTVPLKVNKGSYSFQLSAGSMGSLPLTVDITEQGTYQTELTTDQANLEGHADSTFTYTVNLQNRTASKQNYALQADAQAGWDVKFTSGGNQVSSVEIEPGANQSITVDVKPPAEVTEGTFKIPIRASNQSTSSELTLEAVITGSYGLELTTPTGLLSTSVIAGGSKTVELQVKNTGTADLSDINLSSEAPVDWEVTFNPKTIENLPAGQSTTVEAKLTASDKAIAGDYVTNMKASAAEASSDAQFRVSVKGSMLWGWIGVLIILAIIGGIYYLIRKYGRR</sequence>
<feature type="domain" description="FixG C-terminal immunoglobulin-like" evidence="3">
    <location>
        <begin position="163"/>
        <end position="238"/>
    </location>
</feature>
<feature type="transmembrane region" description="Helical" evidence="1">
    <location>
        <begin position="361"/>
        <end position="381"/>
    </location>
</feature>
<dbReference type="Pfam" id="PF11614">
    <property type="entry name" value="FixG_C"/>
    <property type="match status" value="1"/>
</dbReference>
<evidence type="ECO:0008006" key="5">
    <source>
        <dbReference type="Google" id="ProtNLM"/>
    </source>
</evidence>
<evidence type="ECO:0000259" key="3">
    <source>
        <dbReference type="Pfam" id="PF11614"/>
    </source>
</evidence>
<organism evidence="4">
    <name type="scientific">Paenibacillus ihbetae</name>
    <dbReference type="NCBI Taxonomy" id="1870820"/>
    <lineage>
        <taxon>Bacteria</taxon>
        <taxon>Bacillati</taxon>
        <taxon>Bacillota</taxon>
        <taxon>Bacilli</taxon>
        <taxon>Bacillales</taxon>
        <taxon>Paenibacillaceae</taxon>
        <taxon>Paenibacillus</taxon>
    </lineage>
</organism>
<evidence type="ECO:0000256" key="1">
    <source>
        <dbReference type="SAM" id="Phobius"/>
    </source>
</evidence>
<accession>A0A1B2DX17</accession>
<dbReference type="Pfam" id="PF10633">
    <property type="entry name" value="NPCBM_assoc"/>
    <property type="match status" value="1"/>
</dbReference>
<name>A0A1B2DX17_9BACL</name>
<dbReference type="PANTHER" id="PTHR39198:SF1">
    <property type="entry name" value="ALPHA-GALACTOSIDASE NEW3 DOMAIN-CONTAINING PROTEIN"/>
    <property type="match status" value="1"/>
</dbReference>
<feature type="domain" description="Alpha-galactosidase NEW3" evidence="2">
    <location>
        <begin position="269"/>
        <end position="342"/>
    </location>
</feature>
<dbReference type="RefSeq" id="WP_099477059.1">
    <property type="nucleotide sequence ID" value="NZ_CP016809.1"/>
</dbReference>
<dbReference type="EMBL" id="CP016809">
    <property type="protein sequence ID" value="ANY72266.1"/>
    <property type="molecule type" value="Genomic_DNA"/>
</dbReference>
<reference evidence="4" key="1">
    <citation type="submission" date="2016-08" db="EMBL/GenBank/DDBJ databases">
        <title>Complete Genome Seqeunce of Paenibacillus sp. nov. IHBB 9852 from high altitute lake of Indian trans-Himalayas.</title>
        <authorList>
            <person name="Kiran S."/>
            <person name="Swarnkar M.K."/>
            <person name="Rana A."/>
            <person name="Tewari R."/>
            <person name="Gulati A."/>
        </authorList>
    </citation>
    <scope>NUCLEOTIDE SEQUENCE [LARGE SCALE GENOMIC DNA]</scope>
    <source>
        <strain evidence="4">IHBB 9852</strain>
    </source>
</reference>
<keyword evidence="1" id="KW-1133">Transmembrane helix</keyword>
<keyword evidence="1" id="KW-0472">Membrane</keyword>
<dbReference type="PANTHER" id="PTHR39198">
    <property type="entry name" value="HYPOTHETICAL MEMBRANE PROTEIN, CONSERVED"/>
    <property type="match status" value="1"/>
</dbReference>
<evidence type="ECO:0000259" key="2">
    <source>
        <dbReference type="Pfam" id="PF10633"/>
    </source>
</evidence>
<protein>
    <recommendedName>
        <fullName evidence="5">Alpha-galactosidase NEW3 domain-containing protein</fullName>
    </recommendedName>
</protein>
<dbReference type="InterPro" id="IPR013783">
    <property type="entry name" value="Ig-like_fold"/>
</dbReference>
<dbReference type="KEGG" id="pib:BBD41_06465"/>
<dbReference type="InterPro" id="IPR018905">
    <property type="entry name" value="A-galactase_NEW3"/>
</dbReference>
<gene>
    <name evidence="4" type="ORF">BBD41_06465</name>
</gene>
<evidence type="ECO:0000313" key="4">
    <source>
        <dbReference type="EMBL" id="ANY72266.1"/>
    </source>
</evidence>
<dbReference type="Gene3D" id="2.60.40.10">
    <property type="entry name" value="Immunoglobulins"/>
    <property type="match status" value="3"/>
</dbReference>
<proteinExistence type="predicted"/>
<dbReference type="AlphaFoldDB" id="A0A1B2DX17"/>